<feature type="compositionally biased region" description="Polar residues" evidence="1">
    <location>
        <begin position="13"/>
        <end position="25"/>
    </location>
</feature>
<feature type="region of interest" description="Disordered" evidence="1">
    <location>
        <begin position="1"/>
        <end position="112"/>
    </location>
</feature>
<dbReference type="GO" id="GO:0000324">
    <property type="term" value="C:fungal-type vacuole"/>
    <property type="evidence" value="ECO:0007669"/>
    <property type="project" value="TreeGrafter"/>
</dbReference>
<feature type="transmembrane region" description="Helical" evidence="2">
    <location>
        <begin position="224"/>
        <end position="250"/>
    </location>
</feature>
<dbReference type="InterPro" id="IPR037737">
    <property type="entry name" value="Srf1"/>
</dbReference>
<evidence type="ECO:0000256" key="2">
    <source>
        <dbReference type="SAM" id="Phobius"/>
    </source>
</evidence>
<feature type="transmembrane region" description="Helical" evidence="2">
    <location>
        <begin position="312"/>
        <end position="334"/>
    </location>
</feature>
<feature type="transmembrane region" description="Helical" evidence="2">
    <location>
        <begin position="270"/>
        <end position="291"/>
    </location>
</feature>
<evidence type="ECO:0000256" key="1">
    <source>
        <dbReference type="SAM" id="MobiDB-lite"/>
    </source>
</evidence>
<sequence length="414" mass="45996">MSTSPRQRPPSLPSTVSLNHATSLRSFRRPPPPVTAVVTSPPWARDEPPSPKEQTGSIHEGNHATESRISDVASLQSSPDQGASRWWTFTLPRPRQDEDFERLPSTPRERKGFRDLSLGWMPTATSLRESSTFLRREKEKEPENGTPYLSISMPPPAAPAVPYTLSHTSTPGWDTPWTPKPAAQGPSRPSRPNSYGFVEEVLPDENEKRLSGWSRRRKQLRSFILVNTYVPLLFRFINIAFTGAALGMAIRIRNIELRHDAMGAVGSSPTVVIIFAPLTLVHVMAAIYLEYFGRPLGLWRTSAKLAHTLSEVLFICAWSAALSLCFDNFFTSLIPCASASSTAWYNQLPRPISDVPGLEGTYGDSICDFQLSLICLVGVGLIAYCSNLIISLYRIFEKVKYHHPVQNSAGLPRP</sequence>
<dbReference type="PANTHER" id="PTHR36819:SF1">
    <property type="entry name" value="REGULATOR OF PHOSPHOLIPASE D SRF1"/>
    <property type="match status" value="1"/>
</dbReference>
<evidence type="ECO:0000313" key="3">
    <source>
        <dbReference type="EMBL" id="CAA7266551.1"/>
    </source>
</evidence>
<dbReference type="PANTHER" id="PTHR36819">
    <property type="entry name" value="REGULATOR OF PHOSPHOLIPASE D SRF1"/>
    <property type="match status" value="1"/>
</dbReference>
<comment type="caution">
    <text evidence="3">The sequence shown here is derived from an EMBL/GenBank/DDBJ whole genome shotgun (WGS) entry which is preliminary data.</text>
</comment>
<name>A0A8S0XVP2_CYCAE</name>
<keyword evidence="2" id="KW-0812">Transmembrane</keyword>
<feature type="compositionally biased region" description="Basic and acidic residues" evidence="1">
    <location>
        <begin position="60"/>
        <end position="69"/>
    </location>
</feature>
<proteinExistence type="predicted"/>
<feature type="compositionally biased region" description="Basic and acidic residues" evidence="1">
    <location>
        <begin position="134"/>
        <end position="143"/>
    </location>
</feature>
<dbReference type="OrthoDB" id="1436450at2759"/>
<feature type="region of interest" description="Disordered" evidence="1">
    <location>
        <begin position="130"/>
        <end position="196"/>
    </location>
</feature>
<feature type="transmembrane region" description="Helical" evidence="2">
    <location>
        <begin position="371"/>
        <end position="393"/>
    </location>
</feature>
<keyword evidence="4" id="KW-1185">Reference proteome</keyword>
<reference evidence="3 4" key="1">
    <citation type="submission" date="2020-01" db="EMBL/GenBank/DDBJ databases">
        <authorList>
            <person name="Gupta K D."/>
        </authorList>
    </citation>
    <scope>NUCLEOTIDE SEQUENCE [LARGE SCALE GENOMIC DNA]</scope>
</reference>
<gene>
    <name evidence="3" type="ORF">AAE3_LOCUS8711</name>
</gene>
<keyword evidence="2" id="KW-0472">Membrane</keyword>
<dbReference type="GO" id="GO:0071944">
    <property type="term" value="C:cell periphery"/>
    <property type="evidence" value="ECO:0007669"/>
    <property type="project" value="TreeGrafter"/>
</dbReference>
<organism evidence="3 4">
    <name type="scientific">Cyclocybe aegerita</name>
    <name type="common">Black poplar mushroom</name>
    <name type="synonym">Agrocybe aegerita</name>
    <dbReference type="NCBI Taxonomy" id="1973307"/>
    <lineage>
        <taxon>Eukaryota</taxon>
        <taxon>Fungi</taxon>
        <taxon>Dikarya</taxon>
        <taxon>Basidiomycota</taxon>
        <taxon>Agaricomycotina</taxon>
        <taxon>Agaricomycetes</taxon>
        <taxon>Agaricomycetidae</taxon>
        <taxon>Agaricales</taxon>
        <taxon>Agaricineae</taxon>
        <taxon>Bolbitiaceae</taxon>
        <taxon>Cyclocybe</taxon>
    </lineage>
</organism>
<evidence type="ECO:0000313" key="4">
    <source>
        <dbReference type="Proteomes" id="UP000467700"/>
    </source>
</evidence>
<dbReference type="Proteomes" id="UP000467700">
    <property type="component" value="Unassembled WGS sequence"/>
</dbReference>
<keyword evidence="2" id="KW-1133">Transmembrane helix</keyword>
<accession>A0A8S0XVP2</accession>
<dbReference type="EMBL" id="CACVBS010000055">
    <property type="protein sequence ID" value="CAA7266551.1"/>
    <property type="molecule type" value="Genomic_DNA"/>
</dbReference>
<dbReference type="AlphaFoldDB" id="A0A8S0XVP2"/>
<protein>
    <submittedName>
        <fullName evidence="3">Uncharacterized protein</fullName>
    </submittedName>
</protein>